<evidence type="ECO:0000313" key="1">
    <source>
        <dbReference type="EMBL" id="OGF98755.1"/>
    </source>
</evidence>
<accession>A0A1F5YF09</accession>
<protein>
    <recommendedName>
        <fullName evidence="3">Nucleotidyl transferase AbiEii/AbiGii toxin family protein</fullName>
    </recommendedName>
</protein>
<dbReference type="AlphaFoldDB" id="A0A1F5YF09"/>
<evidence type="ECO:0008006" key="3">
    <source>
        <dbReference type="Google" id="ProtNLM"/>
    </source>
</evidence>
<name>A0A1F5YF09_9BACT</name>
<dbReference type="Pfam" id="PF08843">
    <property type="entry name" value="AbiEii"/>
    <property type="match status" value="1"/>
</dbReference>
<gene>
    <name evidence="1" type="ORF">A2153_06475</name>
</gene>
<dbReference type="InterPro" id="IPR014942">
    <property type="entry name" value="AbiEii"/>
</dbReference>
<dbReference type="EMBL" id="MFJB01000088">
    <property type="protein sequence ID" value="OGF98755.1"/>
    <property type="molecule type" value="Genomic_DNA"/>
</dbReference>
<proteinExistence type="predicted"/>
<evidence type="ECO:0000313" key="2">
    <source>
        <dbReference type="Proteomes" id="UP000177396"/>
    </source>
</evidence>
<dbReference type="Proteomes" id="UP000177396">
    <property type="component" value="Unassembled WGS sequence"/>
</dbReference>
<organism evidence="1 2">
    <name type="scientific">Candidatus Gottesmanbacteria bacterium RBG_16_38_7b</name>
    <dbReference type="NCBI Taxonomy" id="1798372"/>
    <lineage>
        <taxon>Bacteria</taxon>
        <taxon>Candidatus Gottesmaniibacteriota</taxon>
    </lineage>
</organism>
<comment type="caution">
    <text evidence="1">The sequence shown here is derived from an EMBL/GenBank/DDBJ whole genome shotgun (WGS) entry which is preliminary data.</text>
</comment>
<dbReference type="Gene3D" id="3.10.450.620">
    <property type="entry name" value="JHP933, nucleotidyltransferase-like core domain"/>
    <property type="match status" value="1"/>
</dbReference>
<reference evidence="1 2" key="1">
    <citation type="journal article" date="2016" name="Nat. Commun.">
        <title>Thousands of microbial genomes shed light on interconnected biogeochemical processes in an aquifer system.</title>
        <authorList>
            <person name="Anantharaman K."/>
            <person name="Brown C.T."/>
            <person name="Hug L.A."/>
            <person name="Sharon I."/>
            <person name="Castelle C.J."/>
            <person name="Probst A.J."/>
            <person name="Thomas B.C."/>
            <person name="Singh A."/>
            <person name="Wilkins M.J."/>
            <person name="Karaoz U."/>
            <person name="Brodie E.L."/>
            <person name="Williams K.H."/>
            <person name="Hubbard S.S."/>
            <person name="Banfield J.F."/>
        </authorList>
    </citation>
    <scope>NUCLEOTIDE SEQUENCE [LARGE SCALE GENOMIC DNA]</scope>
</reference>
<sequence length="232" mass="26942">MVNIDFHKSVFISILREIYSDPLLRNILGFKGGTAALLFYELPRFSVDLDFDLLDREKKGPVFEKLKELLPRFGILKQADDKRYTLSFILNYQKGERNLKVEVSKRPLKSEFVLKNYLGISMLVMKKEDMVTAKLSALLTRKRLATRDIFDLWFFLKNNWQLNKEGVLEKTGLSFTTALKRAANKVKLVKKTELLAGLGDLLDNKKKAWVKEKLINETVFYLSLHRKIHGKS</sequence>